<reference evidence="3 4" key="1">
    <citation type="submission" date="2022-04" db="EMBL/GenBank/DDBJ databases">
        <title>Positive selection, recombination, and allopatry shape intraspecific diversity of widespread and dominant cyanobacteria.</title>
        <authorList>
            <person name="Wei J."/>
            <person name="Shu W."/>
            <person name="Hu C."/>
        </authorList>
    </citation>
    <scope>NUCLEOTIDE SEQUENCE [LARGE SCALE GENOMIC DNA]</scope>
    <source>
        <strain evidence="3 4">GB2-A4</strain>
    </source>
</reference>
<evidence type="ECO:0000313" key="3">
    <source>
        <dbReference type="EMBL" id="MEP0816016.1"/>
    </source>
</evidence>
<accession>A0ABV0J2N2</accession>
<organism evidence="3 4">
    <name type="scientific">Trichocoleus desertorum GB2-A4</name>
    <dbReference type="NCBI Taxonomy" id="2933944"/>
    <lineage>
        <taxon>Bacteria</taxon>
        <taxon>Bacillati</taxon>
        <taxon>Cyanobacteriota</taxon>
        <taxon>Cyanophyceae</taxon>
        <taxon>Leptolyngbyales</taxon>
        <taxon>Trichocoleusaceae</taxon>
        <taxon>Trichocoleus</taxon>
    </lineage>
</organism>
<protein>
    <submittedName>
        <fullName evidence="3">Ig-like domain-containing protein</fullName>
    </submittedName>
</protein>
<dbReference type="SUPFAM" id="SSF82171">
    <property type="entry name" value="DPP6 N-terminal domain-like"/>
    <property type="match status" value="2"/>
</dbReference>
<keyword evidence="2" id="KW-1133">Transmembrane helix</keyword>
<dbReference type="EMBL" id="JAMPKM010000001">
    <property type="protein sequence ID" value="MEP0816016.1"/>
    <property type="molecule type" value="Genomic_DNA"/>
</dbReference>
<proteinExistence type="predicted"/>
<sequence length="503" mass="55790">MQKANSTAPLKPFPQPLDRVAIVLMLVLAVLIGLLLWSGDRSAPKIREFNWQNKQIGAEDTAFILTFSRPMEQASVEKNLKLEPPLPGKISWAGRRMAYTLTMPAPYGTKYQVQLQDAQDRFTAEGTNRASIQPFLGQFRTRDRAFAYIGVEGEEEGRLILYNLSQQQKRVLTSKNLVVMDFKAYPEGDRILFAATERQANRQGTLDQKLYTVTTGMHFASPGKPSREPAKAGQLQLVLDSKEYQNLKFDLSPDGQSIVIQRVNQRNPGDFGLWLLKEGAAPQPLKTQPGGDFLITPDSSALAFAQGQGLAILPLQPQADPLDFLPKFGMVLSFTQDGSAAAMVKFNTNYTKSLFLVTNQGIQKEVLKTEGSILSAQFDPTKQVLYSLITELIPGNEYRERPFLVAINLKTAEAKPLLRLPDDQRDIQMNLSPDGLGFLFDQTIAAAKETNAETNSLRTDDGKAIATSRLWLLPVTPPSPTEAPAQMQPEQLPLAGLHPRWLP</sequence>
<feature type="transmembrane region" description="Helical" evidence="2">
    <location>
        <begin position="20"/>
        <end position="37"/>
    </location>
</feature>
<feature type="region of interest" description="Disordered" evidence="1">
    <location>
        <begin position="476"/>
        <end position="503"/>
    </location>
</feature>
<evidence type="ECO:0000313" key="4">
    <source>
        <dbReference type="Proteomes" id="UP001464891"/>
    </source>
</evidence>
<keyword evidence="2" id="KW-0472">Membrane</keyword>
<comment type="caution">
    <text evidence="3">The sequence shown here is derived from an EMBL/GenBank/DDBJ whole genome shotgun (WGS) entry which is preliminary data.</text>
</comment>
<keyword evidence="4" id="KW-1185">Reference proteome</keyword>
<gene>
    <name evidence="3" type="ORF">NC998_02785</name>
</gene>
<dbReference type="RefSeq" id="WP_190431677.1">
    <property type="nucleotide sequence ID" value="NZ_JAMPKM010000001.1"/>
</dbReference>
<evidence type="ECO:0000256" key="1">
    <source>
        <dbReference type="SAM" id="MobiDB-lite"/>
    </source>
</evidence>
<dbReference type="InterPro" id="IPR011042">
    <property type="entry name" value="6-blade_b-propeller_TolB-like"/>
</dbReference>
<keyword evidence="2" id="KW-0812">Transmembrane</keyword>
<dbReference type="Gene3D" id="2.120.10.30">
    <property type="entry name" value="TolB, C-terminal domain"/>
    <property type="match status" value="1"/>
</dbReference>
<name>A0ABV0J2N2_9CYAN</name>
<dbReference type="Proteomes" id="UP001464891">
    <property type="component" value="Unassembled WGS sequence"/>
</dbReference>
<evidence type="ECO:0000256" key="2">
    <source>
        <dbReference type="SAM" id="Phobius"/>
    </source>
</evidence>
<dbReference type="Gene3D" id="2.60.40.3710">
    <property type="match status" value="1"/>
</dbReference>